<dbReference type="EMBL" id="CP042382">
    <property type="protein sequence ID" value="QEA39732.1"/>
    <property type="molecule type" value="Genomic_DNA"/>
</dbReference>
<dbReference type="GO" id="GO:0016740">
    <property type="term" value="F:transferase activity"/>
    <property type="evidence" value="ECO:0007669"/>
    <property type="project" value="UniProtKB-KW"/>
</dbReference>
<feature type="domain" description="Glycosyltransferase 2-like" evidence="1">
    <location>
        <begin position="18"/>
        <end position="167"/>
    </location>
</feature>
<protein>
    <submittedName>
        <fullName evidence="2">Glycosyltransferase</fullName>
    </submittedName>
</protein>
<dbReference type="InterPro" id="IPR001173">
    <property type="entry name" value="Glyco_trans_2-like"/>
</dbReference>
<accession>A0A5B8SRI9</accession>
<sequence>MILISCTTTQERVDKLFYTIESLKYQNKKPDKIIVNLSKEPYLKDSGIEKIPVWLSENAKVVVNFVKNTGPYRKLIPVFDMANDDDMIITIDDDVIYHEEWLNKLVTAGEKKRNAIVCGKARVMKKNFFGKWQSYSRWNQLETMEEGHNILPIGCAGILYRKNLIDKEFINNKKFLLLAPTCDDLWFRMASIRMGIEVFADPAIDIGNIYMQHDEGLDVINLNKPARGFFNRLYHAFAREYLAYFGFYHSQNDVAWREINKNFRTALRKF</sequence>
<dbReference type="SUPFAM" id="SSF53448">
    <property type="entry name" value="Nucleotide-diphospho-sugar transferases"/>
    <property type="match status" value="1"/>
</dbReference>
<evidence type="ECO:0000259" key="1">
    <source>
        <dbReference type="Pfam" id="PF00535"/>
    </source>
</evidence>
<organism evidence="2 3">
    <name type="scientific">Pistricoccus aurantiacus</name>
    <dbReference type="NCBI Taxonomy" id="1883414"/>
    <lineage>
        <taxon>Bacteria</taxon>
        <taxon>Pseudomonadati</taxon>
        <taxon>Pseudomonadota</taxon>
        <taxon>Gammaproteobacteria</taxon>
        <taxon>Oceanospirillales</taxon>
        <taxon>Halomonadaceae</taxon>
        <taxon>Pistricoccus</taxon>
    </lineage>
</organism>
<evidence type="ECO:0000313" key="2">
    <source>
        <dbReference type="EMBL" id="QEA39732.1"/>
    </source>
</evidence>
<keyword evidence="2" id="KW-0808">Transferase</keyword>
<evidence type="ECO:0000313" key="3">
    <source>
        <dbReference type="Proteomes" id="UP000321272"/>
    </source>
</evidence>
<keyword evidence="3" id="KW-1185">Reference proteome</keyword>
<proteinExistence type="predicted"/>
<dbReference type="KEGG" id="paur:FGL86_12065"/>
<dbReference type="Proteomes" id="UP000321272">
    <property type="component" value="Chromosome"/>
</dbReference>
<dbReference type="Pfam" id="PF00535">
    <property type="entry name" value="Glycos_transf_2"/>
    <property type="match status" value="1"/>
</dbReference>
<dbReference type="OrthoDB" id="5465469at2"/>
<dbReference type="InterPro" id="IPR029044">
    <property type="entry name" value="Nucleotide-diphossugar_trans"/>
</dbReference>
<dbReference type="AlphaFoldDB" id="A0A5B8SRI9"/>
<reference evidence="2 3" key="1">
    <citation type="submission" date="2019-06" db="EMBL/GenBank/DDBJ databases">
        <title>Genome analyses of bacteria isolated from kimchi.</title>
        <authorList>
            <person name="Lee S."/>
            <person name="Ahn S."/>
            <person name="Roh S."/>
        </authorList>
    </citation>
    <scope>NUCLEOTIDE SEQUENCE [LARGE SCALE GENOMIC DNA]</scope>
    <source>
        <strain evidence="2 3">CBA4606</strain>
    </source>
</reference>
<dbReference type="Gene3D" id="3.90.550.10">
    <property type="entry name" value="Spore Coat Polysaccharide Biosynthesis Protein SpsA, Chain A"/>
    <property type="match status" value="1"/>
</dbReference>
<gene>
    <name evidence="2" type="ORF">FGL86_12065</name>
</gene>
<name>A0A5B8SRI9_9GAMM</name>